<evidence type="ECO:0000313" key="7">
    <source>
        <dbReference type="EMBL" id="OHV37999.1"/>
    </source>
</evidence>
<dbReference type="Proteomes" id="UP000179627">
    <property type="component" value="Unassembled WGS sequence"/>
</dbReference>
<dbReference type="GO" id="GO:0005524">
    <property type="term" value="F:ATP binding"/>
    <property type="evidence" value="ECO:0007669"/>
    <property type="project" value="UniProtKB-KW"/>
</dbReference>
<dbReference type="AlphaFoldDB" id="A0A1S1QWT4"/>
<dbReference type="GO" id="GO:0016887">
    <property type="term" value="F:ATP hydrolysis activity"/>
    <property type="evidence" value="ECO:0007669"/>
    <property type="project" value="InterPro"/>
</dbReference>
<reference evidence="8" key="1">
    <citation type="submission" date="2016-07" db="EMBL/GenBank/DDBJ databases">
        <title>Sequence Frankia sp. strain CcI1.17.</title>
        <authorList>
            <person name="Ghodhbane-Gtari F."/>
            <person name="Swanson E."/>
            <person name="Gueddou A."/>
            <person name="Morris K."/>
            <person name="Hezbri K."/>
            <person name="Ktari A."/>
            <person name="Nouioui I."/>
            <person name="Abebe-Akele F."/>
            <person name="Simpson S."/>
            <person name="Thomas K."/>
            <person name="Gtari M."/>
            <person name="Tisa L.S."/>
            <person name="Hurst S."/>
        </authorList>
    </citation>
    <scope>NUCLEOTIDE SEQUENCE [LARGE SCALE GENOMIC DNA]</scope>
    <source>
        <strain evidence="8">Cc1.17</strain>
    </source>
</reference>
<accession>A0A1S1QWT4</accession>
<feature type="region of interest" description="Disordered" evidence="5">
    <location>
        <begin position="1"/>
        <end position="22"/>
    </location>
</feature>
<keyword evidence="3 7" id="KW-0067">ATP-binding</keyword>
<proteinExistence type="predicted"/>
<feature type="domain" description="ABC transporter" evidence="6">
    <location>
        <begin position="23"/>
        <end position="258"/>
    </location>
</feature>
<dbReference type="OrthoDB" id="5296765at2"/>
<dbReference type="InterPro" id="IPR003593">
    <property type="entry name" value="AAA+_ATPase"/>
</dbReference>
<dbReference type="CDD" id="cd03214">
    <property type="entry name" value="ABC_Iron-Siderophores_B12_Hemin"/>
    <property type="match status" value="1"/>
</dbReference>
<dbReference type="PANTHER" id="PTHR42794:SF1">
    <property type="entry name" value="HEMIN IMPORT ATP-BINDING PROTEIN HMUV"/>
    <property type="match status" value="1"/>
</dbReference>
<evidence type="ECO:0000256" key="1">
    <source>
        <dbReference type="ARBA" id="ARBA00022448"/>
    </source>
</evidence>
<protein>
    <submittedName>
        <fullName evidence="7">Hemin ABC transporter ATP-binding protein</fullName>
    </submittedName>
</protein>
<dbReference type="InterPro" id="IPR017871">
    <property type="entry name" value="ABC_transporter-like_CS"/>
</dbReference>
<dbReference type="Pfam" id="PF00005">
    <property type="entry name" value="ABC_tran"/>
    <property type="match status" value="1"/>
</dbReference>
<comment type="caution">
    <text evidence="7">The sequence shown here is derived from an EMBL/GenBank/DDBJ whole genome shotgun (WGS) entry which is preliminary data.</text>
</comment>
<dbReference type="PROSITE" id="PS50893">
    <property type="entry name" value="ABC_TRANSPORTER_2"/>
    <property type="match status" value="1"/>
</dbReference>
<dbReference type="InterPro" id="IPR027417">
    <property type="entry name" value="P-loop_NTPase"/>
</dbReference>
<organism evidence="7 8">
    <name type="scientific">Parafrankia colletiae</name>
    <dbReference type="NCBI Taxonomy" id="573497"/>
    <lineage>
        <taxon>Bacteria</taxon>
        <taxon>Bacillati</taxon>
        <taxon>Actinomycetota</taxon>
        <taxon>Actinomycetes</taxon>
        <taxon>Frankiales</taxon>
        <taxon>Frankiaceae</taxon>
        <taxon>Parafrankia</taxon>
    </lineage>
</organism>
<dbReference type="SMART" id="SM00382">
    <property type="entry name" value="AAA"/>
    <property type="match status" value="1"/>
</dbReference>
<dbReference type="NCBIfam" id="NF010068">
    <property type="entry name" value="PRK13548.1"/>
    <property type="match status" value="1"/>
</dbReference>
<evidence type="ECO:0000256" key="3">
    <source>
        <dbReference type="ARBA" id="ARBA00022840"/>
    </source>
</evidence>
<sequence length="290" mass="29868">MTVDPAGDTTGGTPGGTPGEPVLTAAGLSVHTPAARLLDDITLTVRAGELLAIVGPNGAGKSTLLAALAGDRPAPRTRTTGEVSLFGRPVGSYRPGALARLRAVLPQSGTPRFPFTVEDVVRLGRAPWPPDRDRDDAAVGTALAIADVAHLTARRCTDLSGGEQARVSLARVLAQDTPVLLLDEPTAALDLRHTENVLMTARRMADAGRAVVVVVHDLNLAATHATTVAVLAGGRLRALGSPAEALTSTILTETYDHPVTVIDHPLRPVRLVLPAGLPAGQPLPPQSPGA</sequence>
<dbReference type="RefSeq" id="WP_071084260.1">
    <property type="nucleotide sequence ID" value="NZ_MBLM01000110.1"/>
</dbReference>
<feature type="compositionally biased region" description="Gly residues" evidence="5">
    <location>
        <begin position="9"/>
        <end position="18"/>
    </location>
</feature>
<dbReference type="PANTHER" id="PTHR42794">
    <property type="entry name" value="HEMIN IMPORT ATP-BINDING PROTEIN HMUV"/>
    <property type="match status" value="1"/>
</dbReference>
<dbReference type="Gene3D" id="3.40.50.300">
    <property type="entry name" value="P-loop containing nucleotide triphosphate hydrolases"/>
    <property type="match status" value="1"/>
</dbReference>
<evidence type="ECO:0000313" key="8">
    <source>
        <dbReference type="Proteomes" id="UP000179627"/>
    </source>
</evidence>
<keyword evidence="1" id="KW-0813">Transport</keyword>
<dbReference type="PROSITE" id="PS00211">
    <property type="entry name" value="ABC_TRANSPORTER_1"/>
    <property type="match status" value="1"/>
</dbReference>
<dbReference type="EMBL" id="MBLM01000110">
    <property type="protein sequence ID" value="OHV37999.1"/>
    <property type="molecule type" value="Genomic_DNA"/>
</dbReference>
<evidence type="ECO:0000256" key="5">
    <source>
        <dbReference type="SAM" id="MobiDB-lite"/>
    </source>
</evidence>
<dbReference type="SUPFAM" id="SSF52540">
    <property type="entry name" value="P-loop containing nucleoside triphosphate hydrolases"/>
    <property type="match status" value="1"/>
</dbReference>
<name>A0A1S1QWT4_9ACTN</name>
<keyword evidence="8" id="KW-1185">Reference proteome</keyword>
<gene>
    <name evidence="7" type="ORF">CC117_16170</name>
</gene>
<evidence type="ECO:0000259" key="6">
    <source>
        <dbReference type="PROSITE" id="PS50893"/>
    </source>
</evidence>
<dbReference type="InterPro" id="IPR003439">
    <property type="entry name" value="ABC_transporter-like_ATP-bd"/>
</dbReference>
<keyword evidence="4" id="KW-1278">Translocase</keyword>
<evidence type="ECO:0000256" key="4">
    <source>
        <dbReference type="ARBA" id="ARBA00022967"/>
    </source>
</evidence>
<keyword evidence="2" id="KW-0547">Nucleotide-binding</keyword>
<evidence type="ECO:0000256" key="2">
    <source>
        <dbReference type="ARBA" id="ARBA00022741"/>
    </source>
</evidence>